<dbReference type="RefSeq" id="WP_319686790.1">
    <property type="nucleotide sequence ID" value="NZ_JABXWI010000034.1"/>
</dbReference>
<feature type="region of interest" description="Disordered" evidence="1">
    <location>
        <begin position="189"/>
        <end position="215"/>
    </location>
</feature>
<protein>
    <submittedName>
        <fullName evidence="2">Uncharacterized protein</fullName>
    </submittedName>
</protein>
<feature type="compositionally biased region" description="Basic and acidic residues" evidence="1">
    <location>
        <begin position="196"/>
        <end position="215"/>
    </location>
</feature>
<proteinExistence type="predicted"/>
<reference evidence="2 3" key="1">
    <citation type="journal article" date="2023" name="Microb. Genom.">
        <title>Mesoterricola silvestris gen. nov., sp. nov., Mesoterricola sediminis sp. nov., Geothrix oryzae sp. nov., Geothrix edaphica sp. nov., Geothrix rubra sp. nov., and Geothrix limicola sp. nov., six novel members of Acidobacteriota isolated from soils.</title>
        <authorList>
            <person name="Weisberg A.J."/>
            <person name="Pearce E."/>
            <person name="Kramer C.G."/>
            <person name="Chang J.H."/>
            <person name="Clarke C.R."/>
        </authorList>
    </citation>
    <scope>NUCLEOTIDE SEQUENCE [LARGE SCALE GENOMIC DNA]</scope>
    <source>
        <strain evidence="2 3">NE20-4-1</strain>
    </source>
</reference>
<dbReference type="Proteomes" id="UP001282474">
    <property type="component" value="Unassembled WGS sequence"/>
</dbReference>
<comment type="caution">
    <text evidence="2">The sequence shown here is derived from an EMBL/GenBank/DDBJ whole genome shotgun (WGS) entry which is preliminary data.</text>
</comment>
<accession>A0ABU4N4S5</accession>
<gene>
    <name evidence="2" type="ORF">PV383_46455</name>
</gene>
<evidence type="ECO:0000313" key="2">
    <source>
        <dbReference type="EMBL" id="MDX3044550.1"/>
    </source>
</evidence>
<sequence>MPNTVPISGDSPAATHPEPSNLAVAARVAQLLLTEHEHVDHADLFAVNRAHGALTEALRILLRAAGAEPPRAPVAELHRLCRDDYTSSADRRTQHHRDDARLTENGAEAVAARVESPVRCPAAHGDDPTPCSGPPTVTILDATNAGARGCEHHGARLLASLDGGRVYGLPDAAPGTAIRVFKAAAGIRPFPWVDGPRTRDDQLSRDEVRARGEQQ</sequence>
<evidence type="ECO:0000313" key="3">
    <source>
        <dbReference type="Proteomes" id="UP001282474"/>
    </source>
</evidence>
<dbReference type="EMBL" id="JARAWJ010000091">
    <property type="protein sequence ID" value="MDX3044550.1"/>
    <property type="molecule type" value="Genomic_DNA"/>
</dbReference>
<keyword evidence="3" id="KW-1185">Reference proteome</keyword>
<organism evidence="2 3">
    <name type="scientific">Streptomyces caniscabiei</name>
    <dbReference type="NCBI Taxonomy" id="2746961"/>
    <lineage>
        <taxon>Bacteria</taxon>
        <taxon>Bacillati</taxon>
        <taxon>Actinomycetota</taxon>
        <taxon>Actinomycetes</taxon>
        <taxon>Kitasatosporales</taxon>
        <taxon>Streptomycetaceae</taxon>
        <taxon>Streptomyces</taxon>
    </lineage>
</organism>
<name>A0ABU4N4S5_9ACTN</name>
<evidence type="ECO:0000256" key="1">
    <source>
        <dbReference type="SAM" id="MobiDB-lite"/>
    </source>
</evidence>